<name>A0A9P3GJF7_9APHY</name>
<evidence type="ECO:0000256" key="1">
    <source>
        <dbReference type="SAM" id="Phobius"/>
    </source>
</evidence>
<keyword evidence="1" id="KW-0472">Membrane</keyword>
<organism evidence="2 3">
    <name type="scientific">Phanerochaete sordida</name>
    <dbReference type="NCBI Taxonomy" id="48140"/>
    <lineage>
        <taxon>Eukaryota</taxon>
        <taxon>Fungi</taxon>
        <taxon>Dikarya</taxon>
        <taxon>Basidiomycota</taxon>
        <taxon>Agaricomycotina</taxon>
        <taxon>Agaricomycetes</taxon>
        <taxon>Polyporales</taxon>
        <taxon>Phanerochaetaceae</taxon>
        <taxon>Phanerochaete</taxon>
    </lineage>
</organism>
<feature type="transmembrane region" description="Helical" evidence="1">
    <location>
        <begin position="48"/>
        <end position="70"/>
    </location>
</feature>
<reference evidence="2 3" key="1">
    <citation type="submission" date="2021-08" db="EMBL/GenBank/DDBJ databases">
        <title>Draft Genome Sequence of Phanerochaete sordida strain YK-624.</title>
        <authorList>
            <person name="Mori T."/>
            <person name="Dohra H."/>
            <person name="Suzuki T."/>
            <person name="Kawagishi H."/>
            <person name="Hirai H."/>
        </authorList>
    </citation>
    <scope>NUCLEOTIDE SEQUENCE [LARGE SCALE GENOMIC DNA]</scope>
    <source>
        <strain evidence="2 3">YK-624</strain>
    </source>
</reference>
<keyword evidence="1" id="KW-1133">Transmembrane helix</keyword>
<comment type="caution">
    <text evidence="2">The sequence shown here is derived from an EMBL/GenBank/DDBJ whole genome shotgun (WGS) entry which is preliminary data.</text>
</comment>
<evidence type="ECO:0000313" key="3">
    <source>
        <dbReference type="Proteomes" id="UP000703269"/>
    </source>
</evidence>
<dbReference type="Proteomes" id="UP000703269">
    <property type="component" value="Unassembled WGS sequence"/>
</dbReference>
<dbReference type="EMBL" id="BPQB01000042">
    <property type="protein sequence ID" value="GJE94669.1"/>
    <property type="molecule type" value="Genomic_DNA"/>
</dbReference>
<sequence length="140" mass="15425">MLSRLSAILAELIAVIFTLLRTMRQARDARRLTSNQSFSGCIARDGTIYFVVLLTLDVLRLIITGAPILVNLSPVVPLLETLPQILIGRFMINLRHVTDASAGSFEDLDTFTSSLRFRVPTGALGNFGESLEVLDEEFEG</sequence>
<feature type="transmembrane region" description="Helical" evidence="1">
    <location>
        <begin position="6"/>
        <end position="23"/>
    </location>
</feature>
<gene>
    <name evidence="2" type="ORF">PsYK624_108400</name>
</gene>
<keyword evidence="1" id="KW-0812">Transmembrane</keyword>
<accession>A0A9P3GJF7</accession>
<proteinExistence type="predicted"/>
<dbReference type="AlphaFoldDB" id="A0A9P3GJF7"/>
<dbReference type="OrthoDB" id="2756573at2759"/>
<keyword evidence="3" id="KW-1185">Reference proteome</keyword>
<evidence type="ECO:0000313" key="2">
    <source>
        <dbReference type="EMBL" id="GJE94669.1"/>
    </source>
</evidence>
<protein>
    <submittedName>
        <fullName evidence="2">Uncharacterized protein</fullName>
    </submittedName>
</protein>